<proteinExistence type="predicted"/>
<feature type="chain" id="PRO_5046002803" evidence="2">
    <location>
        <begin position="29"/>
        <end position="877"/>
    </location>
</feature>
<keyword evidence="1" id="KW-0472">Membrane</keyword>
<dbReference type="Gene3D" id="3.20.20.450">
    <property type="entry name" value="EAL domain"/>
    <property type="match status" value="1"/>
</dbReference>
<dbReference type="Pfam" id="PF00563">
    <property type="entry name" value="EAL"/>
    <property type="match status" value="1"/>
</dbReference>
<dbReference type="NCBIfam" id="TIGR00229">
    <property type="entry name" value="sensory_box"/>
    <property type="match status" value="2"/>
</dbReference>
<dbReference type="CDD" id="cd00130">
    <property type="entry name" value="PAS"/>
    <property type="match status" value="2"/>
</dbReference>
<feature type="domain" description="EAL" evidence="5">
    <location>
        <begin position="619"/>
        <end position="872"/>
    </location>
</feature>
<evidence type="ECO:0000313" key="7">
    <source>
        <dbReference type="EMBL" id="MEM5549324.1"/>
    </source>
</evidence>
<dbReference type="RefSeq" id="WP_342883091.1">
    <property type="nucleotide sequence ID" value="NZ_JBBMQU010000001.1"/>
</dbReference>
<keyword evidence="1" id="KW-1133">Transmembrane helix</keyword>
<evidence type="ECO:0000256" key="2">
    <source>
        <dbReference type="SAM" id="SignalP"/>
    </source>
</evidence>
<feature type="domain" description="PAC" evidence="4">
    <location>
        <begin position="393"/>
        <end position="445"/>
    </location>
</feature>
<dbReference type="Pfam" id="PF13426">
    <property type="entry name" value="PAS_9"/>
    <property type="match status" value="2"/>
</dbReference>
<dbReference type="SMART" id="SM00086">
    <property type="entry name" value="PAC"/>
    <property type="match status" value="3"/>
</dbReference>
<keyword evidence="1" id="KW-0812">Transmembrane</keyword>
<evidence type="ECO:0000259" key="5">
    <source>
        <dbReference type="PROSITE" id="PS50883"/>
    </source>
</evidence>
<evidence type="ECO:0000256" key="1">
    <source>
        <dbReference type="SAM" id="Phobius"/>
    </source>
</evidence>
<sequence>MRKTFIDKVLILKVIIFMACLHCRTGIAADDLSTIISPALFKNHSAIMLIIDPESGDIVQANDAAALFYGFNVSELEKKSIQQINIFTNEQVAQERAAARTEGRNYFVFKHRLASGDMRTVSVYSTPFNVNGKTQLLSVIHDISSQRSLEKELWRYQENLEELIRIQIGEIEKKQSDQLLLAIISIALLCVLLLILSVLATRLRRAKRAAQQDSSKLQAIFDSIDDLLIFAEPNQRISAANKKAQQILTAKMPLFGRFMYEFEVSQTLSSDAINEHEYKGAEGNFWGEYTCTKVVDNDARHLGSIHFIHDISERIATRRQQRLASTVFATTNEGVFVSNGKNEIIMVNRAFINITGYSQDDALGKTPSLLNSGRHNSEFFKAMYLQLNTQGQWEGEIWNRRKDGCIYPCWLSIAVVFDDKKNIEMFVAILNDISLRKENEQEMWLQTNLDTLTGLPNRQHFYNKVDQQMLHAQAEQKRLAICFIDLDRFKSVNDTLGHATGDLLLLEASKRIKACMSSGNLVARLGGDEFSLLLTNINTVNQIEHIALKVLNALNSPFVIAEHEVFVSGSMGITLYPDDGLERKILIRNADSAMYKAKEKGRNCFEFFTPGMHEQAQARSQLEGALHKALSNNEFTIHYQPIISIDGERLGCEALLRWYNPELGHVSPADFIPICEELGLIVPIGAWVLREACQQASNWCCKLDGNFFITVNFSSVQFVRQNVSELVKECLAETGLAAECLSLEITETVLADSSDTTLKQLQAIRAQGVGLAIDDFGTGYSSLSYLKRFPLTKLKIDREFIKELPDNTEDCALVSAIISMANNLKLKVIAEGVETQEQEDFLRNLNCDYIQGFLYSKGLPNDEFELFLEANSSHIKI</sequence>
<feature type="signal peptide" evidence="2">
    <location>
        <begin position="1"/>
        <end position="28"/>
    </location>
</feature>
<dbReference type="InterPro" id="IPR035965">
    <property type="entry name" value="PAS-like_dom_sf"/>
</dbReference>
<dbReference type="InterPro" id="IPR001610">
    <property type="entry name" value="PAC"/>
</dbReference>
<dbReference type="CDD" id="cd01948">
    <property type="entry name" value="EAL"/>
    <property type="match status" value="1"/>
</dbReference>
<keyword evidence="8" id="KW-1185">Reference proteome</keyword>
<dbReference type="InterPro" id="IPR000160">
    <property type="entry name" value="GGDEF_dom"/>
</dbReference>
<feature type="domain" description="GGDEF" evidence="6">
    <location>
        <begin position="477"/>
        <end position="610"/>
    </location>
</feature>
<dbReference type="InterPro" id="IPR001633">
    <property type="entry name" value="EAL_dom"/>
</dbReference>
<dbReference type="SMART" id="SM00091">
    <property type="entry name" value="PAS"/>
    <property type="match status" value="3"/>
</dbReference>
<accession>A0ABU9TX16</accession>
<dbReference type="PROSITE" id="PS50113">
    <property type="entry name" value="PAC"/>
    <property type="match status" value="1"/>
</dbReference>
<reference evidence="7 8" key="1">
    <citation type="submission" date="2024-03" db="EMBL/GenBank/DDBJ databases">
        <title>Community enrichment and isolation of bacterial strains for fucoidan degradation.</title>
        <authorList>
            <person name="Sichert A."/>
        </authorList>
    </citation>
    <scope>NUCLEOTIDE SEQUENCE [LARGE SCALE GENOMIC DNA]</scope>
    <source>
        <strain evidence="7 8">AS81</strain>
    </source>
</reference>
<gene>
    <name evidence="7" type="ORF">WNY63_01070</name>
</gene>
<dbReference type="SUPFAM" id="SSF141868">
    <property type="entry name" value="EAL domain-like"/>
    <property type="match status" value="1"/>
</dbReference>
<dbReference type="InterPro" id="IPR043128">
    <property type="entry name" value="Rev_trsase/Diguanyl_cyclase"/>
</dbReference>
<evidence type="ECO:0000259" key="3">
    <source>
        <dbReference type="PROSITE" id="PS50112"/>
    </source>
</evidence>
<dbReference type="InterPro" id="IPR035919">
    <property type="entry name" value="EAL_sf"/>
</dbReference>
<dbReference type="PROSITE" id="PS50112">
    <property type="entry name" value="PAS"/>
    <property type="match status" value="1"/>
</dbReference>
<dbReference type="PANTHER" id="PTHR44757:SF2">
    <property type="entry name" value="BIOFILM ARCHITECTURE MAINTENANCE PROTEIN MBAA"/>
    <property type="match status" value="1"/>
</dbReference>
<dbReference type="InterPro" id="IPR000014">
    <property type="entry name" value="PAS"/>
</dbReference>
<comment type="caution">
    <text evidence="7">The sequence shown here is derived from an EMBL/GenBank/DDBJ whole genome shotgun (WGS) entry which is preliminary data.</text>
</comment>
<dbReference type="NCBIfam" id="TIGR00254">
    <property type="entry name" value="GGDEF"/>
    <property type="match status" value="1"/>
</dbReference>
<dbReference type="InterPro" id="IPR052155">
    <property type="entry name" value="Biofilm_reg_signaling"/>
</dbReference>
<dbReference type="Proteomes" id="UP001388366">
    <property type="component" value="Unassembled WGS sequence"/>
</dbReference>
<evidence type="ECO:0000259" key="6">
    <source>
        <dbReference type="PROSITE" id="PS50887"/>
    </source>
</evidence>
<dbReference type="EMBL" id="JBBMQU010000001">
    <property type="protein sequence ID" value="MEM5549324.1"/>
    <property type="molecule type" value="Genomic_DNA"/>
</dbReference>
<dbReference type="Pfam" id="PF00990">
    <property type="entry name" value="GGDEF"/>
    <property type="match status" value="1"/>
</dbReference>
<dbReference type="InterPro" id="IPR029787">
    <property type="entry name" value="Nucleotide_cyclase"/>
</dbReference>
<keyword evidence="2" id="KW-0732">Signal</keyword>
<dbReference type="PROSITE" id="PS50887">
    <property type="entry name" value="GGDEF"/>
    <property type="match status" value="1"/>
</dbReference>
<name>A0ABU9TX16_9GAMM</name>
<dbReference type="Gene3D" id="3.30.70.270">
    <property type="match status" value="1"/>
</dbReference>
<dbReference type="SUPFAM" id="SSF55785">
    <property type="entry name" value="PYP-like sensor domain (PAS domain)"/>
    <property type="match status" value="3"/>
</dbReference>
<dbReference type="PANTHER" id="PTHR44757">
    <property type="entry name" value="DIGUANYLATE CYCLASE DGCP"/>
    <property type="match status" value="1"/>
</dbReference>
<organism evidence="7 8">
    <name type="scientific">Pseudoalteromonas neustonica</name>
    <dbReference type="NCBI Taxonomy" id="1840331"/>
    <lineage>
        <taxon>Bacteria</taxon>
        <taxon>Pseudomonadati</taxon>
        <taxon>Pseudomonadota</taxon>
        <taxon>Gammaproteobacteria</taxon>
        <taxon>Alteromonadales</taxon>
        <taxon>Pseudoalteromonadaceae</taxon>
        <taxon>Pseudoalteromonas</taxon>
    </lineage>
</organism>
<protein>
    <submittedName>
        <fullName evidence="7">EAL domain-containing protein</fullName>
    </submittedName>
</protein>
<dbReference type="SMART" id="SM00267">
    <property type="entry name" value="GGDEF"/>
    <property type="match status" value="1"/>
</dbReference>
<dbReference type="PROSITE" id="PS50883">
    <property type="entry name" value="EAL"/>
    <property type="match status" value="1"/>
</dbReference>
<feature type="domain" description="PAS" evidence="3">
    <location>
        <begin position="320"/>
        <end position="366"/>
    </location>
</feature>
<evidence type="ECO:0000259" key="4">
    <source>
        <dbReference type="PROSITE" id="PS50113"/>
    </source>
</evidence>
<dbReference type="InterPro" id="IPR000700">
    <property type="entry name" value="PAS-assoc_C"/>
</dbReference>
<dbReference type="Gene3D" id="3.30.450.20">
    <property type="entry name" value="PAS domain"/>
    <property type="match status" value="3"/>
</dbReference>
<dbReference type="SMART" id="SM00052">
    <property type="entry name" value="EAL"/>
    <property type="match status" value="1"/>
</dbReference>
<evidence type="ECO:0000313" key="8">
    <source>
        <dbReference type="Proteomes" id="UP001388366"/>
    </source>
</evidence>
<feature type="transmembrane region" description="Helical" evidence="1">
    <location>
        <begin position="179"/>
        <end position="200"/>
    </location>
</feature>
<dbReference type="CDD" id="cd01949">
    <property type="entry name" value="GGDEF"/>
    <property type="match status" value="1"/>
</dbReference>
<dbReference type="SUPFAM" id="SSF55073">
    <property type="entry name" value="Nucleotide cyclase"/>
    <property type="match status" value="1"/>
</dbReference>